<feature type="domain" description="Pyruvate phosphate dikinase AMP/ATP-binding" evidence="4">
    <location>
        <begin position="19"/>
        <end position="314"/>
    </location>
</feature>
<dbReference type="Gene3D" id="3.30.1490.20">
    <property type="entry name" value="ATP-grasp fold, A domain"/>
    <property type="match status" value="1"/>
</dbReference>
<keyword evidence="5" id="KW-0670">Pyruvate</keyword>
<dbReference type="OrthoDB" id="9765468at2"/>
<dbReference type="SUPFAM" id="SSF56059">
    <property type="entry name" value="Glutathione synthetase ATP-binding domain-like"/>
    <property type="match status" value="1"/>
</dbReference>
<evidence type="ECO:0000256" key="1">
    <source>
        <dbReference type="ARBA" id="ARBA00022741"/>
    </source>
</evidence>
<dbReference type="PANTHER" id="PTHR43615">
    <property type="entry name" value="PHOSPHOENOLPYRUVATE SYNTHASE-RELATED"/>
    <property type="match status" value="1"/>
</dbReference>
<dbReference type="InterPro" id="IPR051549">
    <property type="entry name" value="PEP_Utilizing_Enz"/>
</dbReference>
<evidence type="ECO:0000313" key="6">
    <source>
        <dbReference type="Proteomes" id="UP000295063"/>
    </source>
</evidence>
<evidence type="ECO:0000259" key="4">
    <source>
        <dbReference type="Pfam" id="PF01326"/>
    </source>
</evidence>
<accession>A0A4R1Q0P9</accession>
<feature type="domain" description="PEP-utilising enzyme mobile" evidence="3">
    <location>
        <begin position="796"/>
        <end position="866"/>
    </location>
</feature>
<proteinExistence type="predicted"/>
<gene>
    <name evidence="5" type="ORF">EV210_107157</name>
</gene>
<dbReference type="AlphaFoldDB" id="A0A4R1Q0P9"/>
<dbReference type="InterPro" id="IPR013815">
    <property type="entry name" value="ATP_grasp_subdomain_1"/>
</dbReference>
<keyword evidence="5" id="KW-0418">Kinase</keyword>
<dbReference type="NCBIfam" id="NF004878">
    <property type="entry name" value="PRK06241.1-3"/>
    <property type="match status" value="1"/>
</dbReference>
<reference evidence="5 6" key="1">
    <citation type="submission" date="2019-03" db="EMBL/GenBank/DDBJ databases">
        <title>Genomic Encyclopedia of Type Strains, Phase IV (KMG-IV): sequencing the most valuable type-strain genomes for metagenomic binning, comparative biology and taxonomic classification.</title>
        <authorList>
            <person name="Goeker M."/>
        </authorList>
    </citation>
    <scope>NUCLEOTIDE SEQUENCE [LARGE SCALE GENOMIC DNA]</scope>
    <source>
        <strain evidence="5 6">DSM 15969</strain>
    </source>
</reference>
<organism evidence="5 6">
    <name type="scientific">Anaerospora hongkongensis</name>
    <dbReference type="NCBI Taxonomy" id="244830"/>
    <lineage>
        <taxon>Bacteria</taxon>
        <taxon>Bacillati</taxon>
        <taxon>Bacillota</taxon>
        <taxon>Negativicutes</taxon>
        <taxon>Selenomonadales</taxon>
        <taxon>Sporomusaceae</taxon>
        <taxon>Anaerospora</taxon>
    </lineage>
</organism>
<dbReference type="EMBL" id="SLUI01000007">
    <property type="protein sequence ID" value="TCL36893.1"/>
    <property type="molecule type" value="Genomic_DNA"/>
</dbReference>
<dbReference type="Pfam" id="PF00391">
    <property type="entry name" value="PEP-utilizers"/>
    <property type="match status" value="1"/>
</dbReference>
<keyword evidence="6" id="KW-1185">Reference proteome</keyword>
<dbReference type="GO" id="GO:0005524">
    <property type="term" value="F:ATP binding"/>
    <property type="evidence" value="ECO:0007669"/>
    <property type="project" value="UniProtKB-KW"/>
</dbReference>
<keyword evidence="2" id="KW-0067">ATP-binding</keyword>
<keyword evidence="1" id="KW-0547">Nucleotide-binding</keyword>
<evidence type="ECO:0000313" key="5">
    <source>
        <dbReference type="EMBL" id="TCL36893.1"/>
    </source>
</evidence>
<dbReference type="Gene3D" id="3.30.470.20">
    <property type="entry name" value="ATP-grasp fold, B domain"/>
    <property type="match status" value="1"/>
</dbReference>
<dbReference type="Gene3D" id="3.50.30.10">
    <property type="entry name" value="Phosphohistidine domain"/>
    <property type="match status" value="1"/>
</dbReference>
<dbReference type="InterPro" id="IPR036637">
    <property type="entry name" value="Phosphohistidine_dom_sf"/>
</dbReference>
<keyword evidence="5" id="KW-0808">Transferase</keyword>
<dbReference type="Proteomes" id="UP000295063">
    <property type="component" value="Unassembled WGS sequence"/>
</dbReference>
<comment type="caution">
    <text evidence="5">The sequence shown here is derived from an EMBL/GenBank/DDBJ whole genome shotgun (WGS) entry which is preliminary data.</text>
</comment>
<dbReference type="PANTHER" id="PTHR43615:SF1">
    <property type="entry name" value="PPDK_N DOMAIN-CONTAINING PROTEIN"/>
    <property type="match status" value="1"/>
</dbReference>
<evidence type="ECO:0000259" key="3">
    <source>
        <dbReference type="Pfam" id="PF00391"/>
    </source>
</evidence>
<dbReference type="NCBIfam" id="NF004877">
    <property type="entry name" value="PRK06241.1-2"/>
    <property type="match status" value="1"/>
</dbReference>
<dbReference type="InterPro" id="IPR008279">
    <property type="entry name" value="PEP-util_enz_mobile_dom"/>
</dbReference>
<dbReference type="RefSeq" id="WP_132080519.1">
    <property type="nucleotide sequence ID" value="NZ_SLUI01000007.1"/>
</dbReference>
<dbReference type="Pfam" id="PF01326">
    <property type="entry name" value="PPDK_N"/>
    <property type="match status" value="1"/>
</dbReference>
<dbReference type="SUPFAM" id="SSF52009">
    <property type="entry name" value="Phosphohistidine domain"/>
    <property type="match status" value="1"/>
</dbReference>
<dbReference type="FunFam" id="3.30.1490.20:FF:000010">
    <property type="entry name" value="Phosphoenolpyruvate synthase"/>
    <property type="match status" value="1"/>
</dbReference>
<dbReference type="InterPro" id="IPR002192">
    <property type="entry name" value="PPDK_AMP/ATP-bd"/>
</dbReference>
<dbReference type="GO" id="GO:0016301">
    <property type="term" value="F:kinase activity"/>
    <property type="evidence" value="ECO:0007669"/>
    <property type="project" value="UniProtKB-KW"/>
</dbReference>
<name>A0A4R1Q0P9_9FIRM</name>
<protein>
    <submittedName>
        <fullName evidence="5">Pyruvate,water dikinase</fullName>
    </submittedName>
</protein>
<sequence>MTLPYVLFFDQVDRSHLFQVGGKGANLGELTQNGFPVPSGFCITTEAYKDFLATSTKIEQLLAELNDIDVKDQTQLSQAGERIRRHLQQLTMPLPIREEITEAINQQGSRKAYAIRSSATAEDLPNASFAGQQDTYLNIKGQDDLLAHVQKCWASLFTDRAIAYRAKNGFDHRSVYLSIVVQQMIIPEVSGILFTADPLNGNRMVVSIDAGFGLGEALVSGMVSADLYKVREGKILDKKIAQKTLAVVSLPDGGTVTTELEPDQQMAQALTDEQIITLAALGKKIEEHYQVPQDIEFCLAQGEFFIVQSRPITTLYPLPDLSPQPHRVLLSFGHVQMMPDAMKPLGLSVLRTVFPRQVFVEAGSRIFIDVTDFLHSPIVRTLFPKVLTAADEAMSRALTAVLKRPDFFKGNRRSAITGTAAKIAASIVKKAWRLLRTGDPRLAGPAIESYMEQQVEQARKAINGAQGAERLKTVQRQLDGVIMDVLTTIMPFVVPGIIAGKVLERLLIRWLGDAQELASLNKALPGNVTSEMGLQLGDLADMLRDLPEVREYLQTAADPTFYTGLSQAQGGAMFKQQFEQFIGRYGMRCPGEIDLTRPRWREKPTLLLAAIFSHMQSVKQGEHRQRFAEGQKEADEAAVRILSKLRTNPLRLKLASRLIVVFRYMGGLREHHKFFIIRILDECKAAIMAQAKELEKAGKLAAAEDAYFLSLEELIELAAGEGPGTPGDTISKRKAEFERNQNLKPPRVFTSEGEIINVPPANGDIPEGMLLGSPVSAGIAEGVARVILKPENAALTEGQILVAPQTDPGWTPLFQSAVAIVTEVGGLMTHGAVVAREYGIPAVAGVDDATIRIKDGERIRVNGDRGTVEILSEIGE</sequence>
<evidence type="ECO:0000256" key="2">
    <source>
        <dbReference type="ARBA" id="ARBA00022840"/>
    </source>
</evidence>